<dbReference type="Gene3D" id="3.40.50.12780">
    <property type="entry name" value="N-terminal domain of ligase-like"/>
    <property type="match status" value="1"/>
</dbReference>
<feature type="region of interest" description="Disordered" evidence="3">
    <location>
        <begin position="531"/>
        <end position="551"/>
    </location>
</feature>
<dbReference type="PANTHER" id="PTHR43201">
    <property type="entry name" value="ACYL-COA SYNTHETASE"/>
    <property type="match status" value="1"/>
</dbReference>
<evidence type="ECO:0000259" key="5">
    <source>
        <dbReference type="Pfam" id="PF13193"/>
    </source>
</evidence>
<sequence length="551" mass="58269">MSQTIGEVVDAHVATRGDELALVGPGFAGTRRLTWRELRDEGAALARALVRAGVGRGDRVAALLGNRPEWVVTALAAGRIGATLVPLNTWYKPAELAWTLSRTGAVVLLSEAGFLKRDFASDIASLDPGIAAGTPGELRLEAFPQLRTVVHPEARSGAFGWDEFVARGSGVVLDGPARPEDPLFLLYTSGSTAEPKGVVLNQGPLLQNGTGIGDRRGIDSSDRIWLGSPLFYGLGAANCLPAWLTHGACLVLQGVFTAETALDVIERERCTVFYGMSNMVLAIHESPVYSRERVSSLVKGAAGISVAERKILIEDMGVSGATASYGATELYGNCFGGNPDDPLDLKYETTGYPLPGFEFRIVDPASLEDLDPGEVGLLLVRGFVIDAYDGDPPDTRSAFVGDGWYSTGDLGAFGADGYFRYHSRMKEMIKVGGINVSPVEVEQILLRHPGIREASVVGVPDAVRGEAMVAVLAVAGGLEADEVRGYMRDTAAAFKTPSRFLIRGSDWVPRTASGKVAKAILREKVLTALAEDDPAGGATGAPGEVQGDRAS</sequence>
<evidence type="ECO:0000256" key="3">
    <source>
        <dbReference type="SAM" id="MobiDB-lite"/>
    </source>
</evidence>
<protein>
    <submittedName>
        <fullName evidence="6">AMP-binding protein</fullName>
    </submittedName>
</protein>
<keyword evidence="7" id="KW-1185">Reference proteome</keyword>
<evidence type="ECO:0000313" key="6">
    <source>
        <dbReference type="EMBL" id="GAA1857256.1"/>
    </source>
</evidence>
<evidence type="ECO:0000256" key="1">
    <source>
        <dbReference type="ARBA" id="ARBA00006432"/>
    </source>
</evidence>
<evidence type="ECO:0000313" key="7">
    <source>
        <dbReference type="Proteomes" id="UP001500449"/>
    </source>
</evidence>
<dbReference type="Gene3D" id="3.30.300.30">
    <property type="match status" value="1"/>
</dbReference>
<evidence type="ECO:0000256" key="2">
    <source>
        <dbReference type="ARBA" id="ARBA00022598"/>
    </source>
</evidence>
<comment type="caution">
    <text evidence="6">The sequence shown here is derived from an EMBL/GenBank/DDBJ whole genome shotgun (WGS) entry which is preliminary data.</text>
</comment>
<dbReference type="Pfam" id="PF00501">
    <property type="entry name" value="AMP-binding"/>
    <property type="match status" value="1"/>
</dbReference>
<dbReference type="InterPro" id="IPR025110">
    <property type="entry name" value="AMP-bd_C"/>
</dbReference>
<dbReference type="InterPro" id="IPR045851">
    <property type="entry name" value="AMP-bd_C_sf"/>
</dbReference>
<organism evidence="6 7">
    <name type="scientific">Pseudonocardia ailaonensis</name>
    <dbReference type="NCBI Taxonomy" id="367279"/>
    <lineage>
        <taxon>Bacteria</taxon>
        <taxon>Bacillati</taxon>
        <taxon>Actinomycetota</taxon>
        <taxon>Actinomycetes</taxon>
        <taxon>Pseudonocardiales</taxon>
        <taxon>Pseudonocardiaceae</taxon>
        <taxon>Pseudonocardia</taxon>
    </lineage>
</organism>
<dbReference type="InterPro" id="IPR042099">
    <property type="entry name" value="ANL_N_sf"/>
</dbReference>
<feature type="domain" description="AMP-dependent synthetase/ligase" evidence="4">
    <location>
        <begin position="10"/>
        <end position="382"/>
    </location>
</feature>
<feature type="domain" description="AMP-binding enzyme C-terminal" evidence="5">
    <location>
        <begin position="440"/>
        <end position="515"/>
    </location>
</feature>
<dbReference type="PANTHER" id="PTHR43201:SF5">
    <property type="entry name" value="MEDIUM-CHAIN ACYL-COA LIGASE ACSF2, MITOCHONDRIAL"/>
    <property type="match status" value="1"/>
</dbReference>
<dbReference type="Pfam" id="PF13193">
    <property type="entry name" value="AMP-binding_C"/>
    <property type="match status" value="1"/>
</dbReference>
<keyword evidence="2" id="KW-0436">Ligase</keyword>
<comment type="similarity">
    <text evidence="1">Belongs to the ATP-dependent AMP-binding enzyme family.</text>
</comment>
<dbReference type="EMBL" id="BAAAQK010000013">
    <property type="protein sequence ID" value="GAA1857256.1"/>
    <property type="molecule type" value="Genomic_DNA"/>
</dbReference>
<dbReference type="SUPFAM" id="SSF56801">
    <property type="entry name" value="Acetyl-CoA synthetase-like"/>
    <property type="match status" value="1"/>
</dbReference>
<proteinExistence type="inferred from homology"/>
<dbReference type="Proteomes" id="UP001500449">
    <property type="component" value="Unassembled WGS sequence"/>
</dbReference>
<evidence type="ECO:0000259" key="4">
    <source>
        <dbReference type="Pfam" id="PF00501"/>
    </source>
</evidence>
<dbReference type="InterPro" id="IPR000873">
    <property type="entry name" value="AMP-dep_synth/lig_dom"/>
</dbReference>
<name>A0ABN2N950_9PSEU</name>
<accession>A0ABN2N950</accession>
<dbReference type="RefSeq" id="WP_344419550.1">
    <property type="nucleotide sequence ID" value="NZ_BAAAQK010000013.1"/>
</dbReference>
<gene>
    <name evidence="6" type="ORF">GCM10009836_41900</name>
</gene>
<reference evidence="6 7" key="1">
    <citation type="journal article" date="2019" name="Int. J. Syst. Evol. Microbiol.">
        <title>The Global Catalogue of Microorganisms (GCM) 10K type strain sequencing project: providing services to taxonomists for standard genome sequencing and annotation.</title>
        <authorList>
            <consortium name="The Broad Institute Genomics Platform"/>
            <consortium name="The Broad Institute Genome Sequencing Center for Infectious Disease"/>
            <person name="Wu L."/>
            <person name="Ma J."/>
        </authorList>
    </citation>
    <scope>NUCLEOTIDE SEQUENCE [LARGE SCALE GENOMIC DNA]</scope>
    <source>
        <strain evidence="6 7">JCM 16009</strain>
    </source>
</reference>